<evidence type="ECO:0000313" key="1">
    <source>
        <dbReference type="EMBL" id="KAJ2965349.1"/>
    </source>
</evidence>
<dbReference type="Proteomes" id="UP001143910">
    <property type="component" value="Unassembled WGS sequence"/>
</dbReference>
<evidence type="ECO:0000313" key="2">
    <source>
        <dbReference type="Proteomes" id="UP001143910"/>
    </source>
</evidence>
<organism evidence="1 2">
    <name type="scientific">Zarea fungicola</name>
    <dbReference type="NCBI Taxonomy" id="93591"/>
    <lineage>
        <taxon>Eukaryota</taxon>
        <taxon>Fungi</taxon>
        <taxon>Dikarya</taxon>
        <taxon>Ascomycota</taxon>
        <taxon>Pezizomycotina</taxon>
        <taxon>Sordariomycetes</taxon>
        <taxon>Hypocreomycetidae</taxon>
        <taxon>Hypocreales</taxon>
        <taxon>Cordycipitaceae</taxon>
        <taxon>Zarea</taxon>
    </lineage>
</organism>
<dbReference type="EMBL" id="JANJQO010003028">
    <property type="protein sequence ID" value="KAJ2965349.1"/>
    <property type="molecule type" value="Genomic_DNA"/>
</dbReference>
<comment type="caution">
    <text evidence="1">The sequence shown here is derived from an EMBL/GenBank/DDBJ whole genome shotgun (WGS) entry which is preliminary data.</text>
</comment>
<protein>
    <submittedName>
        <fullName evidence="1">Uncharacterized protein</fullName>
    </submittedName>
</protein>
<name>A0ACC1MGG8_9HYPO</name>
<keyword evidence="2" id="KW-1185">Reference proteome</keyword>
<sequence length="295" mass="33839">MHVTVNHELIFEYTGVALAQFNADMMIANPDTFPYLLVNSLLMTAISSEGFRDDTAEDQLYILHWMRVWRGIGIMIERATVQCLIKSGLSKLFYRPPLNLDRGRLYIPSTLWNLVYNYQDGDLAIHNYDIYIKTLPYLGSLYEHLRNDLGPMMRLRIITWFTFLPSDFIELASQKDPRSLVIICHYAVFLKLTTRVWWMKNVGQKTISDILKFLGHSFSEFVDVPRAALATDDVQEISRLLTDNPQWMEGQGASPGAVTFSEQRDGFVDDHGRLIIPELPTHSMDQETGFPSPAV</sequence>
<proteinExistence type="predicted"/>
<gene>
    <name evidence="1" type="ORF">NQ176_g10661</name>
</gene>
<reference evidence="1" key="1">
    <citation type="submission" date="2022-08" db="EMBL/GenBank/DDBJ databases">
        <title>Genome Sequence of Lecanicillium fungicola.</title>
        <authorList>
            <person name="Buettner E."/>
        </authorList>
    </citation>
    <scope>NUCLEOTIDE SEQUENCE</scope>
    <source>
        <strain evidence="1">Babe33</strain>
    </source>
</reference>
<accession>A0ACC1MGG8</accession>